<comment type="caution">
    <text evidence="1">The sequence shown here is derived from an EMBL/GenBank/DDBJ whole genome shotgun (WGS) entry which is preliminary data.</text>
</comment>
<accession>V6THJ9</accession>
<protein>
    <submittedName>
        <fullName evidence="1">Uncharacterized protein</fullName>
    </submittedName>
</protein>
<dbReference type="AlphaFoldDB" id="V6THJ9"/>
<reference evidence="2" key="1">
    <citation type="submission" date="2012-02" db="EMBL/GenBank/DDBJ databases">
        <title>Genome sequencing of Giardia lamblia Genotypes A2 and B isolates (DH and GS) and comparative analysis with the genomes of Genotypes A1 and E (WB and Pig).</title>
        <authorList>
            <person name="Adam R."/>
            <person name="Dahlstrom E."/>
            <person name="Martens C."/>
            <person name="Bruno D."/>
            <person name="Barbian K."/>
            <person name="Porcella S.F."/>
            <person name="Nash T."/>
        </authorList>
    </citation>
    <scope>NUCLEOTIDE SEQUENCE</scope>
    <source>
        <strain evidence="2">DH</strain>
    </source>
</reference>
<evidence type="ECO:0000313" key="1">
    <source>
        <dbReference type="EMBL" id="ESU38231.1"/>
    </source>
</evidence>
<sequence length="80" mass="8435">MSRDSHRSRVGPSQPAGRVISAITGFRFSAALGAPSRPARKKASCSSVLLHPVVTVEPCCFAGPVASVTTLSRHCHRHGQ</sequence>
<reference evidence="1 2" key="2">
    <citation type="journal article" date="2013" name="Genome Biol. Evol.">
        <title>Genome sequencing of Giardia lamblia genotypes A2 and B isolates (DH and GS) and comparative analysis with the genomes of genotypes A1 and E (WB and Pig).</title>
        <authorList>
            <person name="Adam R.D."/>
            <person name="Dahlstrom E.W."/>
            <person name="Martens C.A."/>
            <person name="Bruno D.P."/>
            <person name="Barbian K.D."/>
            <person name="Ricklefs S.M."/>
            <person name="Hernandez M.M."/>
            <person name="Narla N.P."/>
            <person name="Patel R.B."/>
            <person name="Porcella S.F."/>
            <person name="Nash T.E."/>
        </authorList>
    </citation>
    <scope>NUCLEOTIDE SEQUENCE [LARGE SCALE GENOMIC DNA]</scope>
    <source>
        <strain evidence="1 2">DH</strain>
    </source>
</reference>
<proteinExistence type="predicted"/>
<dbReference type="EMBL" id="AHGT01000015">
    <property type="protein sequence ID" value="ESU38231.1"/>
    <property type="molecule type" value="Genomic_DNA"/>
</dbReference>
<dbReference type="VEuPathDB" id="GiardiaDB:DHA2_151683"/>
<organism evidence="1 2">
    <name type="scientific">Giardia intestinalis</name>
    <name type="common">Giardia lamblia</name>
    <dbReference type="NCBI Taxonomy" id="5741"/>
    <lineage>
        <taxon>Eukaryota</taxon>
        <taxon>Metamonada</taxon>
        <taxon>Diplomonadida</taxon>
        <taxon>Hexamitidae</taxon>
        <taxon>Giardiinae</taxon>
        <taxon>Giardia</taxon>
    </lineage>
</organism>
<name>V6THJ9_GIAIN</name>
<dbReference type="Proteomes" id="UP000018320">
    <property type="component" value="Unassembled WGS sequence"/>
</dbReference>
<gene>
    <name evidence="1" type="ORF">DHA2_151683</name>
</gene>
<evidence type="ECO:0000313" key="2">
    <source>
        <dbReference type="Proteomes" id="UP000018320"/>
    </source>
</evidence>